<sequence>MVAAVKKSIEDKRGKVTVSSLSREFNLSRSTMDRLVKKDLGLTVYKRTPRQVLKPVDKEKRLKFKGGFSFRRVHLYVNY</sequence>
<dbReference type="AlphaFoldDB" id="A0A0K2UXA4"/>
<accession>A0A0K2UXA4</accession>
<proteinExistence type="predicted"/>
<evidence type="ECO:0000313" key="1">
    <source>
        <dbReference type="EMBL" id="CDW42873.1"/>
    </source>
</evidence>
<reference evidence="1" key="1">
    <citation type="submission" date="2014-05" db="EMBL/GenBank/DDBJ databases">
        <authorList>
            <person name="Chronopoulou M."/>
        </authorList>
    </citation>
    <scope>NUCLEOTIDE SEQUENCE</scope>
    <source>
        <tissue evidence="1">Whole organism</tissue>
    </source>
</reference>
<organism evidence="1">
    <name type="scientific">Lepeophtheirus salmonis</name>
    <name type="common">Salmon louse</name>
    <name type="synonym">Caligus salmonis</name>
    <dbReference type="NCBI Taxonomy" id="72036"/>
    <lineage>
        <taxon>Eukaryota</taxon>
        <taxon>Metazoa</taxon>
        <taxon>Ecdysozoa</taxon>
        <taxon>Arthropoda</taxon>
        <taxon>Crustacea</taxon>
        <taxon>Multicrustacea</taxon>
        <taxon>Hexanauplia</taxon>
        <taxon>Copepoda</taxon>
        <taxon>Siphonostomatoida</taxon>
        <taxon>Caligidae</taxon>
        <taxon>Lepeophtheirus</taxon>
    </lineage>
</organism>
<protein>
    <submittedName>
        <fullName evidence="1">Uncharacterized protein</fullName>
    </submittedName>
</protein>
<dbReference type="EMBL" id="HACA01025512">
    <property type="protein sequence ID" value="CDW42873.1"/>
    <property type="molecule type" value="Transcribed_RNA"/>
</dbReference>
<name>A0A0K2UXA4_LEPSM</name>